<evidence type="ECO:0000313" key="2">
    <source>
        <dbReference type="Proteomes" id="UP000827976"/>
    </source>
</evidence>
<dbReference type="Proteomes" id="UP000827976">
    <property type="component" value="Chromosome 19"/>
</dbReference>
<sequence>MENGAKDDKKLADTSASENSPSSTQETEGNAGLEVLNEMETLTVNKDNESLQREEEGNEKKLVDALSSENSPRSIHDPEVKNGEAPPSDMDSLNVKDDNTKFHNEQGEGLDSQVLSEVRALGSEKVRDKEQILDEDLPEEKEADPVFDGTEEVSEMDGRQRSSNEPYGYDTEVQAFAWPEKAVALKNFVKEKSTVTTAAVSTFLRRLSGRRDEDGHSIPYEDGKNEDSAVSSEEADSATESKFKEALLKAGELASWNPLNFIKIGRDAEVQNKPGHLEGVTAENKVEEQHMNGRIIIYTRLGCPDCKEVRLFFQQRRLRYVEINIDIYPSRKLELEKNTGSSAVPRVYFNDFLVGGLSELKALEDSGRFDEKINYVISDDPSPEAPSPPLPGEDDMSSSGKIDELAAIVRKMKESIVLKDRFYKMRRFSNCFLGSEAVDFLSEDQYLERDEAVEFGKKLVSEHFFHHVMDENIFEDGNHIYRLLENDPVVSSQCYNIPRGLSDVKPKPIVEIASRLRFLSYAIFEAYVSEDGKHVDYNSIYGSEEFRRYKRIIEELHRVDLDNVSREEKLSFFINLHNMMAIDVILTWGYPVRALERRKFLGDFKYVVGGCAYSLSAIQNGILRGNQRPPYNLTKPFGLKDRRSEVALPYTEPLVHFALVCGSRSGPALRCYSPGNIDKELMEAARDFLRTGGLIIDKEAKVASVSKILRWYSVDFGKNEMEMLKHAANYLEPSKTEELLELLVSNQLKVTYQPYDWGLNC</sequence>
<dbReference type="EMBL" id="CM037029">
    <property type="protein sequence ID" value="KAH7652696.1"/>
    <property type="molecule type" value="Genomic_DNA"/>
</dbReference>
<organism evidence="1 2">
    <name type="scientific">Dioscorea alata</name>
    <name type="common">Purple yam</name>
    <dbReference type="NCBI Taxonomy" id="55571"/>
    <lineage>
        <taxon>Eukaryota</taxon>
        <taxon>Viridiplantae</taxon>
        <taxon>Streptophyta</taxon>
        <taxon>Embryophyta</taxon>
        <taxon>Tracheophyta</taxon>
        <taxon>Spermatophyta</taxon>
        <taxon>Magnoliopsida</taxon>
        <taxon>Liliopsida</taxon>
        <taxon>Dioscoreales</taxon>
        <taxon>Dioscoreaceae</taxon>
        <taxon>Dioscorea</taxon>
    </lineage>
</organism>
<proteinExistence type="predicted"/>
<comment type="caution">
    <text evidence="1">The sequence shown here is derived from an EMBL/GenBank/DDBJ whole genome shotgun (WGS) entry which is preliminary data.</text>
</comment>
<keyword evidence="2" id="KW-1185">Reference proteome</keyword>
<evidence type="ECO:0000313" key="1">
    <source>
        <dbReference type="EMBL" id="KAH7652696.1"/>
    </source>
</evidence>
<reference evidence="2" key="1">
    <citation type="journal article" date="2022" name="Nat. Commun.">
        <title>Chromosome evolution and the genetic basis of agronomically important traits in greater yam.</title>
        <authorList>
            <person name="Bredeson J.V."/>
            <person name="Lyons J.B."/>
            <person name="Oniyinde I.O."/>
            <person name="Okereke N.R."/>
            <person name="Kolade O."/>
            <person name="Nnabue I."/>
            <person name="Nwadili C.O."/>
            <person name="Hribova E."/>
            <person name="Parker M."/>
            <person name="Nwogha J."/>
            <person name="Shu S."/>
            <person name="Carlson J."/>
            <person name="Kariba R."/>
            <person name="Muthemba S."/>
            <person name="Knop K."/>
            <person name="Barton G.J."/>
            <person name="Sherwood A.V."/>
            <person name="Lopez-Montes A."/>
            <person name="Asiedu R."/>
            <person name="Jamnadass R."/>
            <person name="Muchugi A."/>
            <person name="Goodstein D."/>
            <person name="Egesi C.N."/>
            <person name="Featherston J."/>
            <person name="Asfaw A."/>
            <person name="Simpson G.G."/>
            <person name="Dolezel J."/>
            <person name="Hendre P.S."/>
            <person name="Van Deynze A."/>
            <person name="Kumar P.L."/>
            <person name="Obidiegwu J.E."/>
            <person name="Bhattacharjee R."/>
            <person name="Rokhsar D.S."/>
        </authorList>
    </citation>
    <scope>NUCLEOTIDE SEQUENCE [LARGE SCALE GENOMIC DNA]</scope>
    <source>
        <strain evidence="2">cv. TDa95/00328</strain>
    </source>
</reference>
<name>A0ACB7TXA7_DIOAL</name>
<gene>
    <name evidence="1" type="ORF">IHE45_19G033600</name>
</gene>
<protein>
    <submittedName>
        <fullName evidence="1">Glutaredoxin and related proteins protein</fullName>
    </submittedName>
</protein>
<accession>A0ACB7TXA7</accession>